<feature type="compositionally biased region" description="Basic residues" evidence="1">
    <location>
        <begin position="221"/>
        <end position="233"/>
    </location>
</feature>
<keyword evidence="3" id="KW-1185">Reference proteome</keyword>
<dbReference type="OrthoDB" id="2790754at2759"/>
<organism evidence="2 3">
    <name type="scientific">Fomitopsis schrenkii</name>
    <name type="common">Brown rot fungus</name>
    <dbReference type="NCBI Taxonomy" id="2126942"/>
    <lineage>
        <taxon>Eukaryota</taxon>
        <taxon>Fungi</taxon>
        <taxon>Dikarya</taxon>
        <taxon>Basidiomycota</taxon>
        <taxon>Agaricomycotina</taxon>
        <taxon>Agaricomycetes</taxon>
        <taxon>Polyporales</taxon>
        <taxon>Fomitopsis</taxon>
    </lineage>
</organism>
<dbReference type="EMBL" id="KE504409">
    <property type="protein sequence ID" value="EPS92652.1"/>
    <property type="molecule type" value="Genomic_DNA"/>
</dbReference>
<feature type="region of interest" description="Disordered" evidence="1">
    <location>
        <begin position="1"/>
        <end position="236"/>
    </location>
</feature>
<feature type="compositionally biased region" description="Acidic residues" evidence="1">
    <location>
        <begin position="189"/>
        <end position="204"/>
    </location>
</feature>
<dbReference type="InParanoid" id="S8DI28"/>
<sequence length="317" mass="34946">MRRLQAEIDKATKRKEAARKAKVRETTVATAVDEQSSNDDGTEEADEDVYPLQRKRIGKGRGGDGEEKNSSEEEDEEDEDGGKMEDDGAVEDDEATSPRRSQRSKSPVSPTGKTRRGAPVKAAAPSASNTERKQRAMSGVIRSPPKSNAAKKPTKHKTEGREQRERWLKKPAWLATAAAEYHGGQEASTGDEVDELETGEEENDHESGVKLVESSKDKGKSKAWGKRRQSHAKAKTDDLWAGAAQLRNQVRKEAKSVVEDTYALKNLLGIQRVSAALFLLKYNAQGNNAIPNFVFADIELSWEGDEVDTRVSKWALS</sequence>
<dbReference type="Proteomes" id="UP000015241">
    <property type="component" value="Unassembled WGS sequence"/>
</dbReference>
<gene>
    <name evidence="2" type="ORF">FOMPIDRAFT_1020940</name>
</gene>
<dbReference type="HOGENOM" id="CLU_877273_0_0_1"/>
<feature type="compositionally biased region" description="Basic and acidic residues" evidence="1">
    <location>
        <begin position="61"/>
        <end position="71"/>
    </location>
</feature>
<feature type="compositionally biased region" description="Basic and acidic residues" evidence="1">
    <location>
        <begin position="156"/>
        <end position="168"/>
    </location>
</feature>
<reference evidence="2 3" key="1">
    <citation type="journal article" date="2012" name="Science">
        <title>The Paleozoic origin of enzymatic lignin decomposition reconstructed from 31 fungal genomes.</title>
        <authorList>
            <person name="Floudas D."/>
            <person name="Binder M."/>
            <person name="Riley R."/>
            <person name="Barry K."/>
            <person name="Blanchette R.A."/>
            <person name="Henrissat B."/>
            <person name="Martinez A.T."/>
            <person name="Otillar R."/>
            <person name="Spatafora J.W."/>
            <person name="Yadav J.S."/>
            <person name="Aerts A."/>
            <person name="Benoit I."/>
            <person name="Boyd A."/>
            <person name="Carlson A."/>
            <person name="Copeland A."/>
            <person name="Coutinho P.M."/>
            <person name="de Vries R.P."/>
            <person name="Ferreira P."/>
            <person name="Findley K."/>
            <person name="Foster B."/>
            <person name="Gaskell J."/>
            <person name="Glotzer D."/>
            <person name="Gorecki P."/>
            <person name="Heitman J."/>
            <person name="Hesse C."/>
            <person name="Hori C."/>
            <person name="Igarashi K."/>
            <person name="Jurgens J.A."/>
            <person name="Kallen N."/>
            <person name="Kersten P."/>
            <person name="Kohler A."/>
            <person name="Kuees U."/>
            <person name="Kumar T.K.A."/>
            <person name="Kuo A."/>
            <person name="LaButti K."/>
            <person name="Larrondo L.F."/>
            <person name="Lindquist E."/>
            <person name="Ling A."/>
            <person name="Lombard V."/>
            <person name="Lucas S."/>
            <person name="Lundell T."/>
            <person name="Martin R."/>
            <person name="McLaughlin D.J."/>
            <person name="Morgenstern I."/>
            <person name="Morin E."/>
            <person name="Murat C."/>
            <person name="Nagy L.G."/>
            <person name="Nolan M."/>
            <person name="Ohm R.A."/>
            <person name="Patyshakuliyeva A."/>
            <person name="Rokas A."/>
            <person name="Ruiz-Duenas F.J."/>
            <person name="Sabat G."/>
            <person name="Salamov A."/>
            <person name="Samejima M."/>
            <person name="Schmutz J."/>
            <person name="Slot J.C."/>
            <person name="St John F."/>
            <person name="Stenlid J."/>
            <person name="Sun H."/>
            <person name="Sun S."/>
            <person name="Syed K."/>
            <person name="Tsang A."/>
            <person name="Wiebenga A."/>
            <person name="Young D."/>
            <person name="Pisabarro A."/>
            <person name="Eastwood D.C."/>
            <person name="Martin F."/>
            <person name="Cullen D."/>
            <person name="Grigoriev I.V."/>
            <person name="Hibbett D.S."/>
        </authorList>
    </citation>
    <scope>NUCLEOTIDE SEQUENCE</scope>
    <source>
        <strain evidence="3">FP-58527</strain>
    </source>
</reference>
<feature type="compositionally biased region" description="Acidic residues" evidence="1">
    <location>
        <begin position="36"/>
        <end position="49"/>
    </location>
</feature>
<evidence type="ECO:0000313" key="3">
    <source>
        <dbReference type="Proteomes" id="UP000015241"/>
    </source>
</evidence>
<accession>S8DI28</accession>
<feature type="compositionally biased region" description="Basic and acidic residues" evidence="1">
    <location>
        <begin position="205"/>
        <end position="220"/>
    </location>
</feature>
<dbReference type="AlphaFoldDB" id="S8DI28"/>
<feature type="compositionally biased region" description="Basic and acidic residues" evidence="1">
    <location>
        <begin position="1"/>
        <end position="25"/>
    </location>
</feature>
<name>S8DI28_FOMSC</name>
<protein>
    <submittedName>
        <fullName evidence="2">Uncharacterized protein</fullName>
    </submittedName>
</protein>
<proteinExistence type="predicted"/>
<evidence type="ECO:0000256" key="1">
    <source>
        <dbReference type="SAM" id="MobiDB-lite"/>
    </source>
</evidence>
<evidence type="ECO:0000313" key="2">
    <source>
        <dbReference type="EMBL" id="EPS92652.1"/>
    </source>
</evidence>